<gene>
    <name evidence="1" type="ORF">DFQ01_10768</name>
</gene>
<reference evidence="1 2" key="1">
    <citation type="submission" date="2018-05" db="EMBL/GenBank/DDBJ databases">
        <title>Genomic Encyclopedia of Type Strains, Phase III (KMG-III): the genomes of soil and plant-associated and newly described type strains.</title>
        <authorList>
            <person name="Whitman W."/>
        </authorList>
    </citation>
    <scope>NUCLEOTIDE SEQUENCE [LARGE SCALE GENOMIC DNA]</scope>
    <source>
        <strain evidence="1 2">CECT 5696</strain>
    </source>
</reference>
<accession>A0A2V2YTV3</accession>
<organism evidence="1 2">
    <name type="scientific">Paenibacillus cellulosilyticus</name>
    <dbReference type="NCBI Taxonomy" id="375489"/>
    <lineage>
        <taxon>Bacteria</taxon>
        <taxon>Bacillati</taxon>
        <taxon>Bacillota</taxon>
        <taxon>Bacilli</taxon>
        <taxon>Bacillales</taxon>
        <taxon>Paenibacillaceae</taxon>
        <taxon>Paenibacillus</taxon>
    </lineage>
</organism>
<keyword evidence="2" id="KW-1185">Reference proteome</keyword>
<protein>
    <submittedName>
        <fullName evidence="1">Uncharacterized protein</fullName>
    </submittedName>
</protein>
<name>A0A2V2YTV3_9BACL</name>
<evidence type="ECO:0000313" key="2">
    <source>
        <dbReference type="Proteomes" id="UP000246635"/>
    </source>
</evidence>
<comment type="caution">
    <text evidence="1">The sequence shown here is derived from an EMBL/GenBank/DDBJ whole genome shotgun (WGS) entry which is preliminary data.</text>
</comment>
<evidence type="ECO:0000313" key="1">
    <source>
        <dbReference type="EMBL" id="PWW03172.1"/>
    </source>
</evidence>
<dbReference type="AlphaFoldDB" id="A0A2V2YTV3"/>
<sequence>MHNCIILEKDRLRISPKYQPPYGLVQKKTVTDG</sequence>
<proteinExistence type="predicted"/>
<dbReference type="EMBL" id="QGTQ01000007">
    <property type="protein sequence ID" value="PWW03172.1"/>
    <property type="molecule type" value="Genomic_DNA"/>
</dbReference>
<dbReference type="Proteomes" id="UP000246635">
    <property type="component" value="Unassembled WGS sequence"/>
</dbReference>